<name>A0ABT1DCM5_9PROT</name>
<feature type="transmembrane region" description="Helical" evidence="2">
    <location>
        <begin position="12"/>
        <end position="33"/>
    </location>
</feature>
<accession>A0ABT1DCM5</accession>
<organism evidence="3 4">
    <name type="scientific">Siccirubricoccus soli</name>
    <dbReference type="NCBI Taxonomy" id="2899147"/>
    <lineage>
        <taxon>Bacteria</taxon>
        <taxon>Pseudomonadati</taxon>
        <taxon>Pseudomonadota</taxon>
        <taxon>Alphaproteobacteria</taxon>
        <taxon>Acetobacterales</taxon>
        <taxon>Roseomonadaceae</taxon>
        <taxon>Siccirubricoccus</taxon>
    </lineage>
</organism>
<feature type="coiled-coil region" evidence="1">
    <location>
        <begin position="38"/>
        <end position="79"/>
    </location>
</feature>
<protein>
    <submittedName>
        <fullName evidence="3">Uncharacterized protein</fullName>
    </submittedName>
</protein>
<keyword evidence="2" id="KW-0472">Membrane</keyword>
<evidence type="ECO:0000256" key="2">
    <source>
        <dbReference type="SAM" id="Phobius"/>
    </source>
</evidence>
<gene>
    <name evidence="3" type="ORF">JYK14_26435</name>
</gene>
<keyword evidence="4" id="KW-1185">Reference proteome</keyword>
<keyword evidence="2" id="KW-0812">Transmembrane</keyword>
<dbReference type="Proteomes" id="UP001523392">
    <property type="component" value="Unassembled WGS sequence"/>
</dbReference>
<reference evidence="3 4" key="1">
    <citation type="submission" date="2021-12" db="EMBL/GenBank/DDBJ databases">
        <title>Siccirubricoccus leaddurans sp. nov., a high concentration Zn2+ tolerance bacterium.</title>
        <authorList>
            <person name="Cao Y."/>
        </authorList>
    </citation>
    <scope>NUCLEOTIDE SEQUENCE [LARGE SCALE GENOMIC DNA]</scope>
    <source>
        <strain evidence="3 4">KC 17139</strain>
    </source>
</reference>
<sequence length="203" mass="22318">MNDVLPMIQAAPVLFVLLVVACFSATSVTVIAFNRRAFKNKETEISHKNAEIALLKQQREKLEKDILIMKAEMEIKNEKINQIGSASTLNSHATPQYWPEPYSPITIIGKTFRNERVILDGYSYVRCKFTNVTFVYNGTTPVQLSNNVIQGCFVASDMAAISGAWALLKGLNFIKDTIAFEMPPGNVVSPAVMGGDPGKSTEG</sequence>
<keyword evidence="2" id="KW-1133">Transmembrane helix</keyword>
<dbReference type="EMBL" id="JAFIRR010000216">
    <property type="protein sequence ID" value="MCO6419679.1"/>
    <property type="molecule type" value="Genomic_DNA"/>
</dbReference>
<comment type="caution">
    <text evidence="3">The sequence shown here is derived from an EMBL/GenBank/DDBJ whole genome shotgun (WGS) entry which is preliminary data.</text>
</comment>
<proteinExistence type="predicted"/>
<evidence type="ECO:0000256" key="1">
    <source>
        <dbReference type="SAM" id="Coils"/>
    </source>
</evidence>
<evidence type="ECO:0000313" key="3">
    <source>
        <dbReference type="EMBL" id="MCO6419679.1"/>
    </source>
</evidence>
<keyword evidence="1" id="KW-0175">Coiled coil</keyword>
<dbReference type="RefSeq" id="WP_252956363.1">
    <property type="nucleotide sequence ID" value="NZ_JAFIRR010000216.1"/>
</dbReference>
<evidence type="ECO:0000313" key="4">
    <source>
        <dbReference type="Proteomes" id="UP001523392"/>
    </source>
</evidence>